<feature type="region of interest" description="Disordered" evidence="1">
    <location>
        <begin position="1"/>
        <end position="87"/>
    </location>
</feature>
<reference evidence="2 3" key="1">
    <citation type="submission" date="2016-07" db="EMBL/GenBank/DDBJ databases">
        <title>Pervasive Adenine N6-methylation of Active Genes in Fungi.</title>
        <authorList>
            <consortium name="DOE Joint Genome Institute"/>
            <person name="Mondo S.J."/>
            <person name="Dannebaum R.O."/>
            <person name="Kuo R.C."/>
            <person name="Labutti K."/>
            <person name="Haridas S."/>
            <person name="Kuo A."/>
            <person name="Salamov A."/>
            <person name="Ahrendt S.R."/>
            <person name="Lipzen A."/>
            <person name="Sullivan W."/>
            <person name="Andreopoulos W.B."/>
            <person name="Clum A."/>
            <person name="Lindquist E."/>
            <person name="Daum C."/>
            <person name="Ramamoorthy G.K."/>
            <person name="Gryganskyi A."/>
            <person name="Culley D."/>
            <person name="Magnuson J.K."/>
            <person name="James T.Y."/>
            <person name="O'Malley M.A."/>
            <person name="Stajich J.E."/>
            <person name="Spatafora J.W."/>
            <person name="Visel A."/>
            <person name="Grigoriev I.V."/>
        </authorList>
    </citation>
    <scope>NUCLEOTIDE SEQUENCE [LARGE SCALE GENOMIC DNA]</scope>
    <source>
        <strain evidence="2 3">NRRL 2496</strain>
    </source>
</reference>
<feature type="compositionally biased region" description="Basic and acidic residues" evidence="1">
    <location>
        <begin position="176"/>
        <end position="198"/>
    </location>
</feature>
<comment type="caution">
    <text evidence="2">The sequence shown here is derived from an EMBL/GenBank/DDBJ whole genome shotgun (WGS) entry which is preliminary data.</text>
</comment>
<feature type="compositionally biased region" description="Basic residues" evidence="1">
    <location>
        <begin position="7"/>
        <end position="23"/>
    </location>
</feature>
<evidence type="ECO:0000313" key="3">
    <source>
        <dbReference type="Proteomes" id="UP000242180"/>
    </source>
</evidence>
<keyword evidence="3" id="KW-1185">Reference proteome</keyword>
<feature type="compositionally biased region" description="Basic and acidic residues" evidence="1">
    <location>
        <begin position="58"/>
        <end position="69"/>
    </location>
</feature>
<evidence type="ECO:0000256" key="1">
    <source>
        <dbReference type="SAM" id="MobiDB-lite"/>
    </source>
</evidence>
<feature type="region of interest" description="Disordered" evidence="1">
    <location>
        <begin position="176"/>
        <end position="204"/>
    </location>
</feature>
<dbReference type="AlphaFoldDB" id="A0A1X2H9F5"/>
<sequence>MATIKQKAAKRSRNSGKSRKRNLLRPAEEVAGHQSRKYHKKQHKNKDKRAPPTVYKQPDNKPEQPEILKSKKHVRFVSEQPQEKDDNLLHERPRAELLAEALNLSSSHRLNPDEQEFMDLQHICETFQKQSRKLYPHFKREAKMRKDGMIRVEGVMKTLKDKCVLCDSVPMISKDDLKKDSQTKKDKDRRAAKPSPEKRNKHVATKMHKELEKILKDLQPNEVKYKNRRRALTRSHRAFFRESEAILPGNIPADYTQCTQLARTTIRNIRTAEETAICEKIWENIQVLRFYKYTSKWNGEQIAKLAAESSKSKYFRLEDNDLVLPEDGGYPWGDQLLYYPEVFYYKTLARITTDVYESILRAVVEFIPAYQCKMRVLARQERQRDVTDKMDRV</sequence>
<protein>
    <submittedName>
        <fullName evidence="2">Uncharacterized protein</fullName>
    </submittedName>
</protein>
<evidence type="ECO:0000313" key="2">
    <source>
        <dbReference type="EMBL" id="ORY95290.1"/>
    </source>
</evidence>
<organism evidence="2 3">
    <name type="scientific">Syncephalastrum racemosum</name>
    <name type="common">Filamentous fungus</name>
    <dbReference type="NCBI Taxonomy" id="13706"/>
    <lineage>
        <taxon>Eukaryota</taxon>
        <taxon>Fungi</taxon>
        <taxon>Fungi incertae sedis</taxon>
        <taxon>Mucoromycota</taxon>
        <taxon>Mucoromycotina</taxon>
        <taxon>Mucoromycetes</taxon>
        <taxon>Mucorales</taxon>
        <taxon>Syncephalastraceae</taxon>
        <taxon>Syncephalastrum</taxon>
    </lineage>
</organism>
<proteinExistence type="predicted"/>
<dbReference type="Proteomes" id="UP000242180">
    <property type="component" value="Unassembled WGS sequence"/>
</dbReference>
<dbReference type="InParanoid" id="A0A1X2H9F5"/>
<name>A0A1X2H9F5_SYNRA</name>
<dbReference type="EMBL" id="MCGN01000006">
    <property type="protein sequence ID" value="ORY95290.1"/>
    <property type="molecule type" value="Genomic_DNA"/>
</dbReference>
<gene>
    <name evidence="2" type="ORF">BCR43DRAFT_515423</name>
</gene>
<feature type="compositionally biased region" description="Basic residues" evidence="1">
    <location>
        <begin position="34"/>
        <end position="47"/>
    </location>
</feature>
<accession>A0A1X2H9F5</accession>